<dbReference type="Proteomes" id="UP001066276">
    <property type="component" value="Chromosome 9"/>
</dbReference>
<name>A0AAV7N6Q9_PLEWA</name>
<accession>A0AAV7N6Q9</accession>
<comment type="caution">
    <text evidence="2">The sequence shown here is derived from an EMBL/GenBank/DDBJ whole genome shotgun (WGS) entry which is preliminary data.</text>
</comment>
<gene>
    <name evidence="2" type="ORF">NDU88_007577</name>
</gene>
<dbReference type="EMBL" id="JANPWB010000013">
    <property type="protein sequence ID" value="KAJ1110222.1"/>
    <property type="molecule type" value="Genomic_DNA"/>
</dbReference>
<feature type="compositionally biased region" description="Basic and acidic residues" evidence="1">
    <location>
        <begin position="90"/>
        <end position="101"/>
    </location>
</feature>
<evidence type="ECO:0000256" key="1">
    <source>
        <dbReference type="SAM" id="MobiDB-lite"/>
    </source>
</evidence>
<keyword evidence="3" id="KW-1185">Reference proteome</keyword>
<dbReference type="AlphaFoldDB" id="A0AAV7N6Q9"/>
<evidence type="ECO:0000313" key="2">
    <source>
        <dbReference type="EMBL" id="KAJ1110222.1"/>
    </source>
</evidence>
<protein>
    <submittedName>
        <fullName evidence="2">Uncharacterized protein</fullName>
    </submittedName>
</protein>
<reference evidence="2" key="1">
    <citation type="journal article" date="2022" name="bioRxiv">
        <title>Sequencing and chromosome-scale assembly of the giantPleurodeles waltlgenome.</title>
        <authorList>
            <person name="Brown T."/>
            <person name="Elewa A."/>
            <person name="Iarovenko S."/>
            <person name="Subramanian E."/>
            <person name="Araus A.J."/>
            <person name="Petzold A."/>
            <person name="Susuki M."/>
            <person name="Suzuki K.-i.T."/>
            <person name="Hayashi T."/>
            <person name="Toyoda A."/>
            <person name="Oliveira C."/>
            <person name="Osipova E."/>
            <person name="Leigh N.D."/>
            <person name="Simon A."/>
            <person name="Yun M.H."/>
        </authorList>
    </citation>
    <scope>NUCLEOTIDE SEQUENCE</scope>
    <source>
        <strain evidence="2">20211129_DDA</strain>
        <tissue evidence="2">Liver</tissue>
    </source>
</reference>
<proteinExistence type="predicted"/>
<sequence>MAAINVPEEGNIVVPGLQTGVLRPPEHVNNIKEGLYRSTVIGRLIQQADPDRSAGGERMLEDAGRNALVREHALDWGVTETAGSSMRNENTVHQERNDRSRSTTFQSSDPGEEVDAVTFNATTLEGCGPRQVTAPHGSVLRRWWAGVQPHQRGYWGKVNHA</sequence>
<evidence type="ECO:0000313" key="3">
    <source>
        <dbReference type="Proteomes" id="UP001066276"/>
    </source>
</evidence>
<feature type="region of interest" description="Disordered" evidence="1">
    <location>
        <begin position="79"/>
        <end position="113"/>
    </location>
</feature>
<organism evidence="2 3">
    <name type="scientific">Pleurodeles waltl</name>
    <name type="common">Iberian ribbed newt</name>
    <dbReference type="NCBI Taxonomy" id="8319"/>
    <lineage>
        <taxon>Eukaryota</taxon>
        <taxon>Metazoa</taxon>
        <taxon>Chordata</taxon>
        <taxon>Craniata</taxon>
        <taxon>Vertebrata</taxon>
        <taxon>Euteleostomi</taxon>
        <taxon>Amphibia</taxon>
        <taxon>Batrachia</taxon>
        <taxon>Caudata</taxon>
        <taxon>Salamandroidea</taxon>
        <taxon>Salamandridae</taxon>
        <taxon>Pleurodelinae</taxon>
        <taxon>Pleurodeles</taxon>
    </lineage>
</organism>